<organism evidence="1 2">
    <name type="scientific">Rhodoblastus acidophilus</name>
    <name type="common">Rhodopseudomonas acidophila</name>
    <dbReference type="NCBI Taxonomy" id="1074"/>
    <lineage>
        <taxon>Bacteria</taxon>
        <taxon>Pseudomonadati</taxon>
        <taxon>Pseudomonadota</taxon>
        <taxon>Alphaproteobacteria</taxon>
        <taxon>Hyphomicrobiales</taxon>
        <taxon>Rhodoblastaceae</taxon>
        <taxon>Rhodoblastus</taxon>
    </lineage>
</organism>
<dbReference type="AlphaFoldDB" id="A0A212S7H6"/>
<dbReference type="OrthoDB" id="9793802at2"/>
<evidence type="ECO:0000313" key="1">
    <source>
        <dbReference type="EMBL" id="SNB81267.1"/>
    </source>
</evidence>
<sequence length="307" mass="32128">MASQLLPFDLSALPAPTAIEALNFESLLTAFKDRFQAYWDAARVIDPALPAYDVSALETDPAVILGQAWSYLRLLDRQRVNDAVKSVLAPLASGADLDNICARIGVSRLLIQAATDTSDAIYEADAQLLRRYLLAFDRPAAGSVDKYLYSAFTAWPTMLDAAVLGFETHGRRGDIDLVLIGPAGALPTDTQLAAVRAAVNATGVRAEATSVTVIAAKRALYSVALTLEIPQGPDPAMVVSNASAAVTAAAAARMILGGQVPADLLSGAAYGPGVLRVARTSPTADIPPDPYTVPVMSGLTITPRVVA</sequence>
<dbReference type="EMBL" id="FYDG01000015">
    <property type="protein sequence ID" value="SNB81267.1"/>
    <property type="molecule type" value="Genomic_DNA"/>
</dbReference>
<reference evidence="2" key="1">
    <citation type="submission" date="2017-06" db="EMBL/GenBank/DDBJ databases">
        <authorList>
            <person name="Varghese N."/>
            <person name="Submissions S."/>
        </authorList>
    </citation>
    <scope>NUCLEOTIDE SEQUENCE [LARGE SCALE GENOMIC DNA]</scope>
    <source>
        <strain evidence="2">DSM 137</strain>
    </source>
</reference>
<name>A0A212S7H6_RHOAC</name>
<gene>
    <name evidence="1" type="ORF">SAMN06265338_1154</name>
</gene>
<dbReference type="PIRSF" id="PIRSF020481">
    <property type="entry name" value="BAP"/>
    <property type="match status" value="1"/>
</dbReference>
<accession>A0A212S7H6</accession>
<evidence type="ECO:0000313" key="2">
    <source>
        <dbReference type="Proteomes" id="UP000198418"/>
    </source>
</evidence>
<dbReference type="InterPro" id="IPR014507">
    <property type="entry name" value="Baseplate_assembly_J_pred"/>
</dbReference>
<dbReference type="RefSeq" id="WP_088522131.1">
    <property type="nucleotide sequence ID" value="NZ_FYDG01000015.1"/>
</dbReference>
<keyword evidence="2" id="KW-1185">Reference proteome</keyword>
<protein>
    <submittedName>
        <fullName evidence="1">Phage-related baseplate assembly protein</fullName>
    </submittedName>
</protein>
<proteinExistence type="predicted"/>
<dbReference type="Proteomes" id="UP000198418">
    <property type="component" value="Unassembled WGS sequence"/>
</dbReference>